<evidence type="ECO:0000313" key="3">
    <source>
        <dbReference type="EMBL" id="MET3557278.1"/>
    </source>
</evidence>
<evidence type="ECO:0000259" key="2">
    <source>
        <dbReference type="PROSITE" id="PS50011"/>
    </source>
</evidence>
<dbReference type="InterPro" id="IPR000719">
    <property type="entry name" value="Prot_kinase_dom"/>
</dbReference>
<organism evidence="3 4">
    <name type="scientific">Streptococcus rupicaprae</name>
    <dbReference type="NCBI Taxonomy" id="759619"/>
    <lineage>
        <taxon>Bacteria</taxon>
        <taxon>Bacillati</taxon>
        <taxon>Bacillota</taxon>
        <taxon>Bacilli</taxon>
        <taxon>Lactobacillales</taxon>
        <taxon>Streptococcaceae</taxon>
        <taxon>Streptococcus</taxon>
    </lineage>
</organism>
<feature type="compositionally biased region" description="Polar residues" evidence="1">
    <location>
        <begin position="35"/>
        <end position="46"/>
    </location>
</feature>
<dbReference type="InterPro" id="IPR057929">
    <property type="entry name" value="RamC_N"/>
</dbReference>
<name>A0ABV2FFM4_9STRE</name>
<dbReference type="SUPFAM" id="SSF158745">
    <property type="entry name" value="LanC-like"/>
    <property type="match status" value="1"/>
</dbReference>
<keyword evidence="3" id="KW-0808">Transferase</keyword>
<dbReference type="PROSITE" id="PS50011">
    <property type="entry name" value="PROTEIN_KINASE_DOM"/>
    <property type="match status" value="1"/>
</dbReference>
<gene>
    <name evidence="3" type="ORF">ABID29_000387</name>
</gene>
<protein>
    <submittedName>
        <fullName evidence="3">Serine/threonine protein kinase</fullName>
    </submittedName>
</protein>
<dbReference type="SUPFAM" id="SSF56112">
    <property type="entry name" value="Protein kinase-like (PK-like)"/>
    <property type="match status" value="1"/>
</dbReference>
<dbReference type="InterPro" id="IPR011009">
    <property type="entry name" value="Kinase-like_dom_sf"/>
</dbReference>
<feature type="region of interest" description="Disordered" evidence="1">
    <location>
        <begin position="1"/>
        <end position="46"/>
    </location>
</feature>
<keyword evidence="3" id="KW-0418">Kinase</keyword>
<evidence type="ECO:0000256" key="1">
    <source>
        <dbReference type="SAM" id="MobiDB-lite"/>
    </source>
</evidence>
<reference evidence="3 4" key="1">
    <citation type="submission" date="2024-06" db="EMBL/GenBank/DDBJ databases">
        <title>Genomic Encyclopedia of Type Strains, Phase IV (KMG-IV): sequencing the most valuable type-strain genomes for metagenomic binning, comparative biology and taxonomic classification.</title>
        <authorList>
            <person name="Goeker M."/>
        </authorList>
    </citation>
    <scope>NUCLEOTIDE SEQUENCE [LARGE SCALE GENOMIC DNA]</scope>
    <source>
        <strain evidence="3 4">DSM 28303</strain>
    </source>
</reference>
<keyword evidence="4" id="KW-1185">Reference proteome</keyword>
<proteinExistence type="predicted"/>
<dbReference type="Proteomes" id="UP001549122">
    <property type="component" value="Unassembled WGS sequence"/>
</dbReference>
<accession>A0ABV2FFM4</accession>
<dbReference type="Gene3D" id="1.10.510.10">
    <property type="entry name" value="Transferase(Phosphotransferase) domain 1"/>
    <property type="match status" value="1"/>
</dbReference>
<dbReference type="RefSeq" id="WP_354364024.1">
    <property type="nucleotide sequence ID" value="NZ_JBEPLO010000003.1"/>
</dbReference>
<feature type="domain" description="Protein kinase" evidence="2">
    <location>
        <begin position="221"/>
        <end position="590"/>
    </location>
</feature>
<sequence>MYKRKKFNLPGRAKNSQEHLEYFSENKSDNRTRTSKNQGGNDVNQDSFEYRNIDRDKLPNFGFKIHISATIENYEIIKNLLFPFLEERNIAFKFLKNFEEVLKNFSFQETIAEAGKYFTIYPTSTEVFIELLNDLYNLLPNDLEGIYIMSDRPFKDSKIIFYRFGTIRNDLSILEDGIPTLYGPNGESWQDYQRGYFELPSWIEDIQEQQEIESSYLSDNYTVFNIIKSNAGGNIYLGKNDINNVNVVIKESRANILYNHDLTKKHLRNHEFELMSLCEEYTPNVFEKVEEWINSYTIYESIDGISLYEYAKKLTLFDYRMNNDDDKGINLAKFKKCLNLIKDLVDLVLYFHQKGIIINDLHPDNIKITTDGKLYLIDMEHSYRNNIDKRLPIRSEISLPDWNDIDGKIADFHKLGNSLLYIFAKLHVIKGKNVKDSIFILNSLLESYGISSNIAEFIIYLFKEDCNGENVKIFSEGLIAKKCYKNYSLDYSLDYSLAEYEGAEKYSLIEFVKLSSPKKYYQVDEKDLFKILNNERKFGLNGLLGSLILHQHQLSREVIDYFIEKVLNQVTSTSSGKVLKIAEGFASPYIYDGSAGLVLFLLYFDRDKYSVNIVELMDGLKFEFAQRPSLLDGMLGLAYTFIVAYSVLKFPSYLHYAERLLLTISFYIPFQEDIALDYRRILALYKVTRESQNEYQ</sequence>
<feature type="compositionally biased region" description="Basic and acidic residues" evidence="1">
    <location>
        <begin position="15"/>
        <end position="32"/>
    </location>
</feature>
<dbReference type="Pfam" id="PF25816">
    <property type="entry name" value="RamC_N"/>
    <property type="match status" value="1"/>
</dbReference>
<keyword evidence="3" id="KW-0723">Serine/threonine-protein kinase</keyword>
<dbReference type="EMBL" id="JBEPLO010000003">
    <property type="protein sequence ID" value="MET3557278.1"/>
    <property type="molecule type" value="Genomic_DNA"/>
</dbReference>
<dbReference type="GO" id="GO:0004674">
    <property type="term" value="F:protein serine/threonine kinase activity"/>
    <property type="evidence" value="ECO:0007669"/>
    <property type="project" value="UniProtKB-KW"/>
</dbReference>
<evidence type="ECO:0000313" key="4">
    <source>
        <dbReference type="Proteomes" id="UP001549122"/>
    </source>
</evidence>
<comment type="caution">
    <text evidence="3">The sequence shown here is derived from an EMBL/GenBank/DDBJ whole genome shotgun (WGS) entry which is preliminary data.</text>
</comment>